<evidence type="ECO:0000256" key="8">
    <source>
        <dbReference type="ARBA" id="ARBA00022741"/>
    </source>
</evidence>
<feature type="region of interest" description="Disordered" evidence="14">
    <location>
        <begin position="737"/>
        <end position="762"/>
    </location>
</feature>
<evidence type="ECO:0000256" key="5">
    <source>
        <dbReference type="ARBA" id="ARBA00022553"/>
    </source>
</evidence>
<dbReference type="InterPro" id="IPR036890">
    <property type="entry name" value="HATPase_C_sf"/>
</dbReference>
<keyword evidence="12" id="KW-0902">Two-component regulatory system</keyword>
<dbReference type="InterPro" id="IPR013767">
    <property type="entry name" value="PAS_fold"/>
</dbReference>
<dbReference type="InterPro" id="IPR004358">
    <property type="entry name" value="Sig_transdc_His_kin-like_C"/>
</dbReference>
<evidence type="ECO:0000256" key="9">
    <source>
        <dbReference type="ARBA" id="ARBA00022777"/>
    </source>
</evidence>
<dbReference type="SUPFAM" id="SSF158472">
    <property type="entry name" value="HAMP domain-like"/>
    <property type="match status" value="1"/>
</dbReference>
<dbReference type="Pfam" id="PF00989">
    <property type="entry name" value="PAS"/>
    <property type="match status" value="1"/>
</dbReference>
<evidence type="ECO:0000256" key="15">
    <source>
        <dbReference type="SAM" id="Phobius"/>
    </source>
</evidence>
<keyword evidence="11 15" id="KW-1133">Transmembrane helix</keyword>
<accession>A0ABY7NTL9</accession>
<dbReference type="PRINTS" id="PR00344">
    <property type="entry name" value="BCTRLSENSOR"/>
</dbReference>
<dbReference type="EC" id="2.7.13.3" evidence="3"/>
<evidence type="ECO:0000256" key="12">
    <source>
        <dbReference type="ARBA" id="ARBA00023012"/>
    </source>
</evidence>
<evidence type="ECO:0000256" key="10">
    <source>
        <dbReference type="ARBA" id="ARBA00022840"/>
    </source>
</evidence>
<dbReference type="PANTHER" id="PTHR42878">
    <property type="entry name" value="TWO-COMPONENT HISTIDINE KINASE"/>
    <property type="match status" value="1"/>
</dbReference>
<dbReference type="SUPFAM" id="SSF47384">
    <property type="entry name" value="Homodimeric domain of signal transducing histidine kinase"/>
    <property type="match status" value="1"/>
</dbReference>
<dbReference type="InterPro" id="IPR005467">
    <property type="entry name" value="His_kinase_dom"/>
</dbReference>
<evidence type="ECO:0000256" key="14">
    <source>
        <dbReference type="SAM" id="MobiDB-lite"/>
    </source>
</evidence>
<keyword evidence="5" id="KW-0597">Phosphoprotein</keyword>
<dbReference type="PANTHER" id="PTHR42878:SF7">
    <property type="entry name" value="SENSOR HISTIDINE KINASE GLRK"/>
    <property type="match status" value="1"/>
</dbReference>
<dbReference type="InterPro" id="IPR003660">
    <property type="entry name" value="HAMP_dom"/>
</dbReference>
<dbReference type="RefSeq" id="WP_270078874.1">
    <property type="nucleotide sequence ID" value="NZ_CP115174.1"/>
</dbReference>
<dbReference type="CDD" id="cd00082">
    <property type="entry name" value="HisKA"/>
    <property type="match status" value="1"/>
</dbReference>
<gene>
    <name evidence="18" type="ORF">PBT88_09130</name>
</gene>
<dbReference type="Pfam" id="PF00672">
    <property type="entry name" value="HAMP"/>
    <property type="match status" value="1"/>
</dbReference>
<dbReference type="InterPro" id="IPR003594">
    <property type="entry name" value="HATPase_dom"/>
</dbReference>
<keyword evidence="7 15" id="KW-0812">Transmembrane</keyword>
<dbReference type="SUPFAM" id="SSF55785">
    <property type="entry name" value="PYP-like sensor domain (PAS domain)"/>
    <property type="match status" value="1"/>
</dbReference>
<dbReference type="InterPro" id="IPR045671">
    <property type="entry name" value="NtrY-like_N"/>
</dbReference>
<dbReference type="PIRSF" id="PIRSF037532">
    <property type="entry name" value="STHK_NtrY"/>
    <property type="match status" value="1"/>
</dbReference>
<evidence type="ECO:0000259" key="17">
    <source>
        <dbReference type="PROSITE" id="PS50885"/>
    </source>
</evidence>
<dbReference type="Gene3D" id="3.30.450.20">
    <property type="entry name" value="PAS domain"/>
    <property type="match status" value="1"/>
</dbReference>
<feature type="transmembrane region" description="Helical" evidence="15">
    <location>
        <begin position="109"/>
        <end position="132"/>
    </location>
</feature>
<dbReference type="CDD" id="cd00130">
    <property type="entry name" value="PAS"/>
    <property type="match status" value="1"/>
</dbReference>
<dbReference type="SUPFAM" id="SSF55874">
    <property type="entry name" value="ATPase domain of HSP90 chaperone/DNA topoisomerase II/histidine kinase"/>
    <property type="match status" value="1"/>
</dbReference>
<feature type="transmembrane region" description="Helical" evidence="15">
    <location>
        <begin position="67"/>
        <end position="88"/>
    </location>
</feature>
<evidence type="ECO:0000256" key="2">
    <source>
        <dbReference type="ARBA" id="ARBA00004651"/>
    </source>
</evidence>
<feature type="transmembrane region" description="Helical" evidence="15">
    <location>
        <begin position="31"/>
        <end position="55"/>
    </location>
</feature>
<proteinExistence type="predicted"/>
<dbReference type="InterPro" id="IPR000014">
    <property type="entry name" value="PAS"/>
</dbReference>
<dbReference type="InterPro" id="IPR003661">
    <property type="entry name" value="HisK_dim/P_dom"/>
</dbReference>
<dbReference type="InterPro" id="IPR050351">
    <property type="entry name" value="BphY/WalK/GraS-like"/>
</dbReference>
<feature type="domain" description="Histidine kinase" evidence="16">
    <location>
        <begin position="514"/>
        <end position="731"/>
    </location>
</feature>
<dbReference type="Gene3D" id="1.10.287.130">
    <property type="match status" value="1"/>
</dbReference>
<dbReference type="Gene3D" id="6.10.340.10">
    <property type="match status" value="1"/>
</dbReference>
<dbReference type="GO" id="GO:0005524">
    <property type="term" value="F:ATP binding"/>
    <property type="evidence" value="ECO:0007669"/>
    <property type="project" value="UniProtKB-KW"/>
</dbReference>
<dbReference type="InterPro" id="IPR035965">
    <property type="entry name" value="PAS-like_dom_sf"/>
</dbReference>
<keyword evidence="4" id="KW-1003">Cell membrane</keyword>
<evidence type="ECO:0000313" key="19">
    <source>
        <dbReference type="Proteomes" id="UP001210865"/>
    </source>
</evidence>
<organism evidence="18 19">
    <name type="scientific">Sphingomonas abietis</name>
    <dbReference type="NCBI Taxonomy" id="3012344"/>
    <lineage>
        <taxon>Bacteria</taxon>
        <taxon>Pseudomonadati</taxon>
        <taxon>Pseudomonadota</taxon>
        <taxon>Alphaproteobacteria</taxon>
        <taxon>Sphingomonadales</taxon>
        <taxon>Sphingomonadaceae</taxon>
        <taxon>Sphingomonas</taxon>
    </lineage>
</organism>
<dbReference type="SMART" id="SM00304">
    <property type="entry name" value="HAMP"/>
    <property type="match status" value="2"/>
</dbReference>
<keyword evidence="6" id="KW-0808">Transferase</keyword>
<dbReference type="Proteomes" id="UP001210865">
    <property type="component" value="Chromosome"/>
</dbReference>
<dbReference type="Pfam" id="PF02518">
    <property type="entry name" value="HATPase_c"/>
    <property type="match status" value="1"/>
</dbReference>
<dbReference type="PROSITE" id="PS50885">
    <property type="entry name" value="HAMP"/>
    <property type="match status" value="1"/>
</dbReference>
<sequence>MAEAEAPNPVASSNRQPRWRRRLSVIMRRGTVVHMVEVATVFAALLIFAGSWLIVSQGGPSQNLLTPPIVALLLVANLVPWIGMMVLVARRVARNRVGGSSGGRLHVRLVAIFSAVAAIPTLAVVVFASLLFQYGVQFWFSDSARTVLQNSDHVAQAYVIENRRRIEGDMIPMADDFRNALSQVTSLEDPRVRVFLGEQLRGRQLNEIALIGIDTSGAAQLLAFTNLGDDRSPSTLMPPPTVAELNRGGVQTIAVEDRMEARIAVDPNAHLYLYASRRVDPLVLRQSFRAKRALGDYVSLLDRSRALQLQFNAALLVVSLLIVAASIWIAFSVANRITRPITDLVGAARRITLGDLTVRVPPAVRRDEVGALATAFNRMTRRVEEQTGALVSANDQLDRRRALTEAVLSGVSAGVISVDGERRIRLSNKSADKLLRTGENEAIGRNLADIAPELDRLIGDGQRESVIQLASGGEPRTLAVTLVASDGGHVITFDDITEQLLDQRRAAWSDVARRIAHEIKNPLTPIQLAAERLQRRYGKDVPADDTTFERLTQTIVRQVGDLRRMVDEFSSFARVPKPVFRPEPVVEVARQALFLHEVAHPAIRFTLDAPDPSPVLVCDRRLLGQALTNIVKNAAEAIQEKCGEGEPISGAIDMIIRQGDGRLAIQVTDTGIGLPAERERLTEPYMTTRAKGTGLGLAIVKKIVEEHFGTIGFTDRPGGGTVVSILLDTDTLASLGGEAGSLDDDGSMGAEARPELTRMKAG</sequence>
<evidence type="ECO:0000256" key="3">
    <source>
        <dbReference type="ARBA" id="ARBA00012438"/>
    </source>
</evidence>
<evidence type="ECO:0000256" key="4">
    <source>
        <dbReference type="ARBA" id="ARBA00022475"/>
    </source>
</evidence>
<keyword evidence="8" id="KW-0547">Nucleotide-binding</keyword>
<dbReference type="InterPro" id="IPR017232">
    <property type="entry name" value="NtrY"/>
</dbReference>
<comment type="subcellular location">
    <subcellularLocation>
        <location evidence="2">Cell membrane</location>
        <topology evidence="2">Multi-pass membrane protein</topology>
    </subcellularLocation>
</comment>
<evidence type="ECO:0000256" key="13">
    <source>
        <dbReference type="ARBA" id="ARBA00023136"/>
    </source>
</evidence>
<evidence type="ECO:0000313" key="18">
    <source>
        <dbReference type="EMBL" id="WBO24245.1"/>
    </source>
</evidence>
<dbReference type="SMART" id="SM00091">
    <property type="entry name" value="PAS"/>
    <property type="match status" value="1"/>
</dbReference>
<dbReference type="Gene3D" id="3.30.565.10">
    <property type="entry name" value="Histidine kinase-like ATPase, C-terminal domain"/>
    <property type="match status" value="1"/>
</dbReference>
<evidence type="ECO:0000256" key="7">
    <source>
        <dbReference type="ARBA" id="ARBA00022692"/>
    </source>
</evidence>
<evidence type="ECO:0000259" key="16">
    <source>
        <dbReference type="PROSITE" id="PS50109"/>
    </source>
</evidence>
<dbReference type="Pfam" id="PF00512">
    <property type="entry name" value="HisKA"/>
    <property type="match status" value="1"/>
</dbReference>
<keyword evidence="10 18" id="KW-0067">ATP-binding</keyword>
<evidence type="ECO:0000256" key="1">
    <source>
        <dbReference type="ARBA" id="ARBA00000085"/>
    </source>
</evidence>
<name>A0ABY7NTL9_9SPHN</name>
<dbReference type="PROSITE" id="PS50109">
    <property type="entry name" value="HIS_KIN"/>
    <property type="match status" value="1"/>
</dbReference>
<dbReference type="SMART" id="SM00387">
    <property type="entry name" value="HATPase_c"/>
    <property type="match status" value="1"/>
</dbReference>
<dbReference type="Pfam" id="PF19312">
    <property type="entry name" value="NtrY_N"/>
    <property type="match status" value="1"/>
</dbReference>
<keyword evidence="9" id="KW-0418">Kinase</keyword>
<dbReference type="InterPro" id="IPR036097">
    <property type="entry name" value="HisK_dim/P_sf"/>
</dbReference>
<evidence type="ECO:0000256" key="6">
    <source>
        <dbReference type="ARBA" id="ARBA00022679"/>
    </source>
</evidence>
<evidence type="ECO:0000256" key="11">
    <source>
        <dbReference type="ARBA" id="ARBA00022989"/>
    </source>
</evidence>
<keyword evidence="13 15" id="KW-0472">Membrane</keyword>
<dbReference type="CDD" id="cd06225">
    <property type="entry name" value="HAMP"/>
    <property type="match status" value="1"/>
</dbReference>
<dbReference type="EMBL" id="CP115174">
    <property type="protein sequence ID" value="WBO24245.1"/>
    <property type="molecule type" value="Genomic_DNA"/>
</dbReference>
<dbReference type="SMART" id="SM00388">
    <property type="entry name" value="HisKA"/>
    <property type="match status" value="1"/>
</dbReference>
<feature type="transmembrane region" description="Helical" evidence="15">
    <location>
        <begin position="309"/>
        <end position="331"/>
    </location>
</feature>
<comment type="catalytic activity">
    <reaction evidence="1">
        <text>ATP + protein L-histidine = ADP + protein N-phospho-L-histidine.</text>
        <dbReference type="EC" id="2.7.13.3"/>
    </reaction>
</comment>
<reference evidence="18 19" key="1">
    <citation type="submission" date="2022-12" db="EMBL/GenBank/DDBJ databases">
        <title>Sphingomonas abieness sp. nov., an endophytic bacterium isolated from Abies koreana.</title>
        <authorList>
            <person name="Jiang L."/>
            <person name="Lee J."/>
        </authorList>
    </citation>
    <scope>NUCLEOTIDE SEQUENCE [LARGE SCALE GENOMIC DNA]</scope>
    <source>
        <strain evidence="19">PAMB 00755</strain>
    </source>
</reference>
<keyword evidence="19" id="KW-1185">Reference proteome</keyword>
<feature type="compositionally biased region" description="Basic and acidic residues" evidence="14">
    <location>
        <begin position="752"/>
        <end position="762"/>
    </location>
</feature>
<feature type="domain" description="HAMP" evidence="17">
    <location>
        <begin position="335"/>
        <end position="388"/>
    </location>
</feature>
<protein>
    <recommendedName>
        <fullName evidence="3">histidine kinase</fullName>
        <ecNumber evidence="3">2.7.13.3</ecNumber>
    </recommendedName>
</protein>